<protein>
    <submittedName>
        <fullName evidence="2">Uncharacterized protein</fullName>
    </submittedName>
</protein>
<feature type="region of interest" description="Disordered" evidence="1">
    <location>
        <begin position="478"/>
        <end position="515"/>
    </location>
</feature>
<feature type="compositionally biased region" description="Basic and acidic residues" evidence="1">
    <location>
        <begin position="207"/>
        <end position="219"/>
    </location>
</feature>
<feature type="region of interest" description="Disordered" evidence="1">
    <location>
        <begin position="172"/>
        <end position="219"/>
    </location>
</feature>
<organism evidence="2 3">
    <name type="scientific">Carnegiea gigantea</name>
    <dbReference type="NCBI Taxonomy" id="171969"/>
    <lineage>
        <taxon>Eukaryota</taxon>
        <taxon>Viridiplantae</taxon>
        <taxon>Streptophyta</taxon>
        <taxon>Embryophyta</taxon>
        <taxon>Tracheophyta</taxon>
        <taxon>Spermatophyta</taxon>
        <taxon>Magnoliopsida</taxon>
        <taxon>eudicotyledons</taxon>
        <taxon>Gunneridae</taxon>
        <taxon>Pentapetalae</taxon>
        <taxon>Caryophyllales</taxon>
        <taxon>Cactineae</taxon>
        <taxon>Cactaceae</taxon>
        <taxon>Cactoideae</taxon>
        <taxon>Echinocereeae</taxon>
        <taxon>Carnegiea</taxon>
    </lineage>
</organism>
<dbReference type="EMBL" id="JAKOGI010000161">
    <property type="protein sequence ID" value="KAJ8441585.1"/>
    <property type="molecule type" value="Genomic_DNA"/>
</dbReference>
<evidence type="ECO:0000313" key="3">
    <source>
        <dbReference type="Proteomes" id="UP001153076"/>
    </source>
</evidence>
<dbReference type="AlphaFoldDB" id="A0A9Q1QIK2"/>
<proteinExistence type="predicted"/>
<dbReference type="Proteomes" id="UP001153076">
    <property type="component" value="Unassembled WGS sequence"/>
</dbReference>
<sequence>MTFPPRPLPSDYKELCPDFILAEAEECARYYEVPELPQVVFLVMLLNDTVKLNILHRWMIRGVIGVGSWRPANRKHSVTRKRRGARAFPPFWDTEVMADHIRETFKWHLWRSLCPPHPLPEDYRDLCPSFTLPYAKEVAYNFNIPEIVQATFYLMLLNNAVGLSLVSRDTTGGFEGDPQGPAQACPPRGVALSTDSSRRRPWAHGRPRGDGRKNDIGRERERVRTPIMFPNFLRTKQAAVYATENFLWPLRESSTLRLSLLPENHHGLCPNFDLLVAIRYSHNSCIPEMMQVIFYAMVLNDAAELGLSSRIMIDCMMSVLWELNWAIIHQFLLRGRNKEFREGRAKEKRPCSGRAGLGGYGQWNGLSRDPCALRRLNGPGTYFLNPKVMAFLKRPALEDKYLTPAGYRFVLLKADANVNKPLANCIAIYQATFAYDPKIPTPSSDSGYFEQDATADQVAAEAERVHKEEQHKCVEMQAKKAPSLVHHGKKPMVGSLNLPHMGSRKRPRVQDGQDA</sequence>
<evidence type="ECO:0000256" key="1">
    <source>
        <dbReference type="SAM" id="MobiDB-lite"/>
    </source>
</evidence>
<gene>
    <name evidence="2" type="ORF">Cgig2_023149</name>
</gene>
<comment type="caution">
    <text evidence="2">The sequence shown here is derived from an EMBL/GenBank/DDBJ whole genome shotgun (WGS) entry which is preliminary data.</text>
</comment>
<evidence type="ECO:0000313" key="2">
    <source>
        <dbReference type="EMBL" id="KAJ8441585.1"/>
    </source>
</evidence>
<reference evidence="2" key="1">
    <citation type="submission" date="2022-04" db="EMBL/GenBank/DDBJ databases">
        <title>Carnegiea gigantea Genome sequencing and assembly v2.</title>
        <authorList>
            <person name="Copetti D."/>
            <person name="Sanderson M.J."/>
            <person name="Burquez A."/>
            <person name="Wojciechowski M.F."/>
        </authorList>
    </citation>
    <scope>NUCLEOTIDE SEQUENCE</scope>
    <source>
        <strain evidence="2">SGP5-SGP5p</strain>
        <tissue evidence="2">Aerial part</tissue>
    </source>
</reference>
<accession>A0A9Q1QIK2</accession>
<keyword evidence="3" id="KW-1185">Reference proteome</keyword>
<name>A0A9Q1QIK2_9CARY</name>